<dbReference type="AlphaFoldDB" id="A0AA40EV58"/>
<comment type="caution">
    <text evidence="3">The sequence shown here is derived from an EMBL/GenBank/DDBJ whole genome shotgun (WGS) entry which is preliminary data.</text>
</comment>
<dbReference type="Proteomes" id="UP001172155">
    <property type="component" value="Unassembled WGS sequence"/>
</dbReference>
<keyword evidence="4" id="KW-1185">Reference proteome</keyword>
<evidence type="ECO:0000313" key="4">
    <source>
        <dbReference type="Proteomes" id="UP001172155"/>
    </source>
</evidence>
<keyword evidence="2" id="KW-0732">Signal</keyword>
<organism evidence="3 4">
    <name type="scientific">Schizothecium vesticola</name>
    <dbReference type="NCBI Taxonomy" id="314040"/>
    <lineage>
        <taxon>Eukaryota</taxon>
        <taxon>Fungi</taxon>
        <taxon>Dikarya</taxon>
        <taxon>Ascomycota</taxon>
        <taxon>Pezizomycotina</taxon>
        <taxon>Sordariomycetes</taxon>
        <taxon>Sordariomycetidae</taxon>
        <taxon>Sordariales</taxon>
        <taxon>Schizotheciaceae</taxon>
        <taxon>Schizothecium</taxon>
    </lineage>
</organism>
<feature type="region of interest" description="Disordered" evidence="1">
    <location>
        <begin position="45"/>
        <end position="100"/>
    </location>
</feature>
<evidence type="ECO:0000256" key="1">
    <source>
        <dbReference type="SAM" id="MobiDB-lite"/>
    </source>
</evidence>
<proteinExistence type="predicted"/>
<feature type="compositionally biased region" description="Basic residues" evidence="1">
    <location>
        <begin position="76"/>
        <end position="91"/>
    </location>
</feature>
<evidence type="ECO:0000256" key="2">
    <source>
        <dbReference type="SAM" id="SignalP"/>
    </source>
</evidence>
<dbReference type="EMBL" id="JAUKUD010000004">
    <property type="protein sequence ID" value="KAK0746036.1"/>
    <property type="molecule type" value="Genomic_DNA"/>
</dbReference>
<evidence type="ECO:0000313" key="3">
    <source>
        <dbReference type="EMBL" id="KAK0746036.1"/>
    </source>
</evidence>
<feature type="chain" id="PRO_5041360012" description="Secreted protein" evidence="2">
    <location>
        <begin position="24"/>
        <end position="142"/>
    </location>
</feature>
<reference evidence="3" key="1">
    <citation type="submission" date="2023-06" db="EMBL/GenBank/DDBJ databases">
        <title>Genome-scale phylogeny and comparative genomics of the fungal order Sordariales.</title>
        <authorList>
            <consortium name="Lawrence Berkeley National Laboratory"/>
            <person name="Hensen N."/>
            <person name="Bonometti L."/>
            <person name="Westerberg I."/>
            <person name="Brannstrom I.O."/>
            <person name="Guillou S."/>
            <person name="Cros-Aarteil S."/>
            <person name="Calhoun S."/>
            <person name="Haridas S."/>
            <person name="Kuo A."/>
            <person name="Mondo S."/>
            <person name="Pangilinan J."/>
            <person name="Riley R."/>
            <person name="LaButti K."/>
            <person name="Andreopoulos B."/>
            <person name="Lipzen A."/>
            <person name="Chen C."/>
            <person name="Yanf M."/>
            <person name="Daum C."/>
            <person name="Ng V."/>
            <person name="Clum A."/>
            <person name="Steindorff A."/>
            <person name="Ohm R."/>
            <person name="Martin F."/>
            <person name="Silar P."/>
            <person name="Natvig D."/>
            <person name="Lalanne C."/>
            <person name="Gautier V."/>
            <person name="Ament-velasquez S.L."/>
            <person name="Kruys A."/>
            <person name="Hutchinson M.I."/>
            <person name="Powell A.J."/>
            <person name="Barry K."/>
            <person name="Miller A.N."/>
            <person name="Grigoriev I.V."/>
            <person name="Debuchy R."/>
            <person name="Gladieux P."/>
            <person name="Thoren M.H."/>
            <person name="Johannesson H."/>
        </authorList>
    </citation>
    <scope>NUCLEOTIDE SEQUENCE</scope>
    <source>
        <strain evidence="3">SMH3187-1</strain>
    </source>
</reference>
<name>A0AA40EV58_9PEZI</name>
<sequence length="142" mass="15600">MCLVESVSGIIWWWLLLSVKVCTDHLGLLMFRCGASASASDMLGQDEAIPASTEADDRAAPDSTKVTRAPKTEPPHHHHLHQRRSGRRKSNYGKADEPQAGPAAAVRACVRGVGSSYRVLGVFSSFLYQEDPWAARWQRVIG</sequence>
<gene>
    <name evidence="3" type="ORF">B0T18DRAFT_142213</name>
</gene>
<protein>
    <recommendedName>
        <fullName evidence="5">Secreted protein</fullName>
    </recommendedName>
</protein>
<feature type="signal peptide" evidence="2">
    <location>
        <begin position="1"/>
        <end position="23"/>
    </location>
</feature>
<evidence type="ECO:0008006" key="5">
    <source>
        <dbReference type="Google" id="ProtNLM"/>
    </source>
</evidence>
<accession>A0AA40EV58</accession>